<protein>
    <recommendedName>
        <fullName evidence="2">histidine kinase</fullName>
        <ecNumber evidence="2">2.7.13.3</ecNumber>
    </recommendedName>
</protein>
<dbReference type="SUPFAM" id="SSF55781">
    <property type="entry name" value="GAF domain-like"/>
    <property type="match status" value="1"/>
</dbReference>
<dbReference type="InterPro" id="IPR004358">
    <property type="entry name" value="Sig_transdc_His_kin-like_C"/>
</dbReference>
<sequence length="469" mass="52615">MTNKCVSYRQDLERAHWEISKYHILDTPPETCYDDIVCLAASLYKCPIAFLAFIDFNRKRLFLKSKLGIEFVHLPISVDYNYEMILHDKPIMIVDTLEMEPRIYGISDIRFYTAVPLSVRGQRLGTICLCDYIPREDLLKQGIESLERLGRQVISQLGLRLSVETLKNKNKLLRKVCEEKSKILELLSHDIRQPLINITASSEVLLRDSELSTQGHLEFVQTNYANARFMTKLVDELLHTVKLDFNTTPLNFTRNSVELVSFVHGIVKKNLVAANRKSIVLKFKALGTDHYDVVEPVPPPHDDKPVESSAESNTISDMRALVESLAAIQTKTTTKQSITCCVNYIKMEQVINNLISNAIKFSHPNSSIKIKVGAKDNKTAFISVRDYGLGIPSDEIPNLFKPFEKVSVKPTGGETSTGLGLAIVRNIVVAHGGQMNVKSSVGQGSKFEATIPMTDSDDDFYSAEDDVTA</sequence>
<evidence type="ECO:0000256" key="1">
    <source>
        <dbReference type="ARBA" id="ARBA00000085"/>
    </source>
</evidence>
<reference evidence="7 8" key="1">
    <citation type="submission" date="2024-03" db="EMBL/GenBank/DDBJ databases">
        <title>The Acrasis kona genome and developmental transcriptomes reveal deep origins of eukaryotic multicellular pathways.</title>
        <authorList>
            <person name="Sheikh S."/>
            <person name="Fu C.-J."/>
            <person name="Brown M.W."/>
            <person name="Baldauf S.L."/>
        </authorList>
    </citation>
    <scope>NUCLEOTIDE SEQUENCE [LARGE SCALE GENOMIC DNA]</scope>
    <source>
        <strain evidence="7 8">ATCC MYA-3509</strain>
    </source>
</reference>
<name>A0AAW2ZG37_9EUKA</name>
<dbReference type="InterPro" id="IPR029016">
    <property type="entry name" value="GAF-like_dom_sf"/>
</dbReference>
<dbReference type="Pfam" id="PF00512">
    <property type="entry name" value="HisKA"/>
    <property type="match status" value="1"/>
</dbReference>
<dbReference type="GO" id="GO:0000155">
    <property type="term" value="F:phosphorelay sensor kinase activity"/>
    <property type="evidence" value="ECO:0007669"/>
    <property type="project" value="InterPro"/>
</dbReference>
<evidence type="ECO:0000313" key="8">
    <source>
        <dbReference type="Proteomes" id="UP001431209"/>
    </source>
</evidence>
<gene>
    <name evidence="7" type="ORF">AKO1_008790</name>
</gene>
<evidence type="ECO:0000256" key="5">
    <source>
        <dbReference type="ARBA" id="ARBA00022777"/>
    </source>
</evidence>
<evidence type="ECO:0000256" key="3">
    <source>
        <dbReference type="ARBA" id="ARBA00022553"/>
    </source>
</evidence>
<keyword evidence="3" id="KW-0597">Phosphoprotein</keyword>
<dbReference type="Gene3D" id="3.30.565.10">
    <property type="entry name" value="Histidine kinase-like ATPase, C-terminal domain"/>
    <property type="match status" value="1"/>
</dbReference>
<keyword evidence="8" id="KW-1185">Reference proteome</keyword>
<proteinExistence type="predicted"/>
<dbReference type="SUPFAM" id="SSF47384">
    <property type="entry name" value="Homodimeric domain of signal transducing histidine kinase"/>
    <property type="match status" value="1"/>
</dbReference>
<dbReference type="PANTHER" id="PTHR43547">
    <property type="entry name" value="TWO-COMPONENT HISTIDINE KINASE"/>
    <property type="match status" value="1"/>
</dbReference>
<dbReference type="SMART" id="SM00387">
    <property type="entry name" value="HATPase_c"/>
    <property type="match status" value="1"/>
</dbReference>
<dbReference type="Pfam" id="PF02518">
    <property type="entry name" value="HATPase_c"/>
    <property type="match status" value="1"/>
</dbReference>
<dbReference type="Gene3D" id="1.10.287.130">
    <property type="match status" value="1"/>
</dbReference>
<evidence type="ECO:0000313" key="7">
    <source>
        <dbReference type="EMBL" id="KAL0488334.1"/>
    </source>
</evidence>
<dbReference type="InterPro" id="IPR003661">
    <property type="entry name" value="HisK_dim/P_dom"/>
</dbReference>
<dbReference type="CDD" id="cd00082">
    <property type="entry name" value="HisKA"/>
    <property type="match status" value="1"/>
</dbReference>
<organism evidence="7 8">
    <name type="scientific">Acrasis kona</name>
    <dbReference type="NCBI Taxonomy" id="1008807"/>
    <lineage>
        <taxon>Eukaryota</taxon>
        <taxon>Discoba</taxon>
        <taxon>Heterolobosea</taxon>
        <taxon>Tetramitia</taxon>
        <taxon>Eutetramitia</taxon>
        <taxon>Acrasidae</taxon>
        <taxon>Acrasis</taxon>
    </lineage>
</organism>
<dbReference type="InterPro" id="IPR036097">
    <property type="entry name" value="HisK_dim/P_sf"/>
</dbReference>
<evidence type="ECO:0000256" key="2">
    <source>
        <dbReference type="ARBA" id="ARBA00012438"/>
    </source>
</evidence>
<evidence type="ECO:0000256" key="4">
    <source>
        <dbReference type="ARBA" id="ARBA00022679"/>
    </source>
</evidence>
<dbReference type="CDD" id="cd00075">
    <property type="entry name" value="HATPase"/>
    <property type="match status" value="1"/>
</dbReference>
<feature type="domain" description="Histidine kinase" evidence="6">
    <location>
        <begin position="186"/>
        <end position="455"/>
    </location>
</feature>
<dbReference type="InterPro" id="IPR003018">
    <property type="entry name" value="GAF"/>
</dbReference>
<evidence type="ECO:0000259" key="6">
    <source>
        <dbReference type="PROSITE" id="PS50109"/>
    </source>
</evidence>
<dbReference type="AlphaFoldDB" id="A0AAW2ZG37"/>
<dbReference type="InterPro" id="IPR036890">
    <property type="entry name" value="HATPase_C_sf"/>
</dbReference>
<dbReference type="InterPro" id="IPR005467">
    <property type="entry name" value="His_kinase_dom"/>
</dbReference>
<comment type="caution">
    <text evidence="7">The sequence shown here is derived from an EMBL/GenBank/DDBJ whole genome shotgun (WGS) entry which is preliminary data.</text>
</comment>
<keyword evidence="5 7" id="KW-0418">Kinase</keyword>
<accession>A0AAW2ZG37</accession>
<dbReference type="InterPro" id="IPR003594">
    <property type="entry name" value="HATPase_dom"/>
</dbReference>
<dbReference type="EC" id="2.7.13.3" evidence="2"/>
<dbReference type="Proteomes" id="UP001431209">
    <property type="component" value="Unassembled WGS sequence"/>
</dbReference>
<dbReference type="EMBL" id="JAOPGA020001434">
    <property type="protein sequence ID" value="KAL0488334.1"/>
    <property type="molecule type" value="Genomic_DNA"/>
</dbReference>
<dbReference type="Gene3D" id="3.30.450.40">
    <property type="match status" value="1"/>
</dbReference>
<dbReference type="PRINTS" id="PR00344">
    <property type="entry name" value="BCTRLSENSOR"/>
</dbReference>
<dbReference type="PANTHER" id="PTHR43547:SF2">
    <property type="entry name" value="HYBRID SIGNAL TRANSDUCTION HISTIDINE KINASE C"/>
    <property type="match status" value="1"/>
</dbReference>
<dbReference type="SUPFAM" id="SSF55874">
    <property type="entry name" value="ATPase domain of HSP90 chaperone/DNA topoisomerase II/histidine kinase"/>
    <property type="match status" value="1"/>
</dbReference>
<keyword evidence="4" id="KW-0808">Transferase</keyword>
<dbReference type="Pfam" id="PF01590">
    <property type="entry name" value="GAF"/>
    <property type="match status" value="1"/>
</dbReference>
<dbReference type="PROSITE" id="PS50109">
    <property type="entry name" value="HIS_KIN"/>
    <property type="match status" value="1"/>
</dbReference>
<dbReference type="SMART" id="SM00388">
    <property type="entry name" value="HisKA"/>
    <property type="match status" value="1"/>
</dbReference>
<comment type="catalytic activity">
    <reaction evidence="1">
        <text>ATP + protein L-histidine = ADP + protein N-phospho-L-histidine.</text>
        <dbReference type="EC" id="2.7.13.3"/>
    </reaction>
</comment>
<dbReference type="FunFam" id="3.30.565.10:FF:000006">
    <property type="entry name" value="Sensor histidine kinase WalK"/>
    <property type="match status" value="1"/>
</dbReference>